<reference evidence="3 4" key="1">
    <citation type="submission" date="2019-01" db="EMBL/GenBank/DDBJ databases">
        <title>Sinorhodobacter populi sp. nov. isolated from the symptomatic bark tissue of Populus euramericana canker.</title>
        <authorList>
            <person name="Xu G."/>
        </authorList>
    </citation>
    <scope>NUCLEOTIDE SEQUENCE [LARGE SCALE GENOMIC DNA]</scope>
    <source>
        <strain evidence="3 4">SK2B-1</strain>
    </source>
</reference>
<evidence type="ECO:0008006" key="5">
    <source>
        <dbReference type="Google" id="ProtNLM"/>
    </source>
</evidence>
<organism evidence="3 4">
    <name type="scientific">Paenirhodobacter populi</name>
    <dbReference type="NCBI Taxonomy" id="2306993"/>
    <lineage>
        <taxon>Bacteria</taxon>
        <taxon>Pseudomonadati</taxon>
        <taxon>Pseudomonadota</taxon>
        <taxon>Alphaproteobacteria</taxon>
        <taxon>Rhodobacterales</taxon>
        <taxon>Rhodobacter group</taxon>
        <taxon>Paenirhodobacter</taxon>
    </lineage>
</organism>
<dbReference type="RefSeq" id="WP_128210328.1">
    <property type="nucleotide sequence ID" value="NZ_JBHRSO010000034.1"/>
</dbReference>
<proteinExistence type="predicted"/>
<keyword evidence="2" id="KW-0732">Signal</keyword>
<dbReference type="EMBL" id="SAUZ01000034">
    <property type="protein sequence ID" value="RWR16947.1"/>
    <property type="molecule type" value="Genomic_DNA"/>
</dbReference>
<feature type="region of interest" description="Disordered" evidence="1">
    <location>
        <begin position="26"/>
        <end position="46"/>
    </location>
</feature>
<dbReference type="AlphaFoldDB" id="A0A443J8Z4"/>
<comment type="caution">
    <text evidence="3">The sequence shown here is derived from an EMBL/GenBank/DDBJ whole genome shotgun (WGS) entry which is preliminary data.</text>
</comment>
<evidence type="ECO:0000313" key="4">
    <source>
        <dbReference type="Proteomes" id="UP000284476"/>
    </source>
</evidence>
<evidence type="ECO:0000256" key="2">
    <source>
        <dbReference type="SAM" id="SignalP"/>
    </source>
</evidence>
<dbReference type="Proteomes" id="UP000284476">
    <property type="component" value="Unassembled WGS sequence"/>
</dbReference>
<sequence>MMFSPKILAIIPLSVLAACGGGGSGGNGSGSASVTPPVNGTVTQPTSTSSADLISFLEQGATTVNSPYGSDKDISRVQRTTSSNGETVTVTADRFADGSYGLIQYVSGDDTRLYTLDDGLVATTKSPDGRYNGTFEVNYTVDGGTTWNVGTGDSIIVLDTEKGTADFGGMATAYNGTGSNSIEYYGGSSLQNGAFADASASVHYRENGAYVSSHTGTIDGTAIDVGDTLGVVGLVGGDDGVFQANGGFTSIWQADKDS</sequence>
<feature type="compositionally biased region" description="Polar residues" evidence="1">
    <location>
        <begin position="34"/>
        <end position="46"/>
    </location>
</feature>
<gene>
    <name evidence="3" type="ORF">D2T30_20370</name>
</gene>
<accession>A0A443J8Z4</accession>
<feature type="signal peptide" evidence="2">
    <location>
        <begin position="1"/>
        <end position="17"/>
    </location>
</feature>
<dbReference type="PROSITE" id="PS51257">
    <property type="entry name" value="PROKAR_LIPOPROTEIN"/>
    <property type="match status" value="1"/>
</dbReference>
<reference evidence="3 4" key="2">
    <citation type="submission" date="2019-01" db="EMBL/GenBank/DDBJ databases">
        <authorList>
            <person name="Li Y."/>
        </authorList>
    </citation>
    <scope>NUCLEOTIDE SEQUENCE [LARGE SCALE GENOMIC DNA]</scope>
    <source>
        <strain evidence="3 4">SK2B-1</strain>
    </source>
</reference>
<feature type="chain" id="PRO_5019193157" description="Transferrin-binding protein B C-lobe/N-lobe beta barrel domain-containing protein" evidence="2">
    <location>
        <begin position="18"/>
        <end position="258"/>
    </location>
</feature>
<protein>
    <recommendedName>
        <fullName evidence="5">Transferrin-binding protein B C-lobe/N-lobe beta barrel domain-containing protein</fullName>
    </recommendedName>
</protein>
<evidence type="ECO:0000256" key="1">
    <source>
        <dbReference type="SAM" id="MobiDB-lite"/>
    </source>
</evidence>
<evidence type="ECO:0000313" key="3">
    <source>
        <dbReference type="EMBL" id="RWR16947.1"/>
    </source>
</evidence>
<name>A0A443J8Z4_9RHOB</name>